<organism evidence="1 2">
    <name type="scientific">Dyella tabacisoli</name>
    <dbReference type="NCBI Taxonomy" id="2282381"/>
    <lineage>
        <taxon>Bacteria</taxon>
        <taxon>Pseudomonadati</taxon>
        <taxon>Pseudomonadota</taxon>
        <taxon>Gammaproteobacteria</taxon>
        <taxon>Lysobacterales</taxon>
        <taxon>Rhodanobacteraceae</taxon>
        <taxon>Dyella</taxon>
    </lineage>
</organism>
<proteinExistence type="predicted"/>
<evidence type="ECO:0000313" key="2">
    <source>
        <dbReference type="Proteomes" id="UP000253782"/>
    </source>
</evidence>
<dbReference type="AlphaFoldDB" id="A0A369UNR6"/>
<sequence length="851" mass="91178">MTMYMCCDQNRRTLVRGGPLNGIDWLDVVDLEAATPALRQRQLRLGFVNSPPPAGLTPANFVIGGGERIVGISVDQVSYDGTVVVLHLTAYGDFSPYLLSVIGSDGKPLSGLDPLLASITFGFKVECPADIDCQQTVCCEPAAEPLPPIDYLAKDYTTFRQQMLDRMSVTAPSWTERNEADPGIALVEVLAYVADHLSYQQDAIATEAYLGTARRRVSVRRHAKLVDYAMHDGCNARAWVVLQVTAAADGKTLPGPQFSSFPPRSGSLLLTRLSNTTVIDLANRQAALSAAPTCFETMHDLVLYSSLNTINFYTWGDARCCLPRGSTSATLLAPATAIDLRGRVLILQEMRSPTTGLAADADASHRQALRVVTQDPLPGQPVKTDPVTGASIVDITWDNADALTFPLCISSLSDAAHGGVPLDKLSIAWGNVVLADHGLSQAVESLGTMPEPTLYAVSACAGDNCQPAPPNAIPARFNPSLAQWPLTQQGHVIVDSMFEGQPEAALLPFDPAAPASAAMQWDIANTLPAMALASTGAGGTELWTARHDLLESTPTSADVVVEIDSDMLARLRFGDDEYGLRPVAGDTFATAYRIGNGVAGLVGANSIAHVATPLSGALPPGILSVTNPLPAQGGIDPESIDSVLQAAPAAFLVQERAVTSADYAAVSLRNPLVSAASADFRWTGSWYTVFDTVDRPDGLPVDAPFTTAIRSYLERYRVIGHDLQVNAPSMVPLRIDMQVCVRVPWFRADIEIELRRLFGTGTRSDGSPAFFNPDLHNFGETLYLSNLYALAQAVPGVDAVEITRFERLYQASDDGLNQWKLKFASIEIPRCDNDPNFPGHGVLNLTVRGGQ</sequence>
<dbReference type="Proteomes" id="UP000253782">
    <property type="component" value="Unassembled WGS sequence"/>
</dbReference>
<accession>A0A369UNR6</accession>
<name>A0A369UNR6_9GAMM</name>
<dbReference type="NCBIfam" id="TIGR02243">
    <property type="entry name" value="putative baseplate assembly protein"/>
    <property type="match status" value="1"/>
</dbReference>
<protein>
    <submittedName>
        <fullName evidence="1">Putative baseplate assembly protein</fullName>
    </submittedName>
</protein>
<dbReference type="OrthoDB" id="9796131at2"/>
<dbReference type="InterPro" id="IPR011749">
    <property type="entry name" value="CHP02243"/>
</dbReference>
<dbReference type="RefSeq" id="WP_114845074.1">
    <property type="nucleotide sequence ID" value="NZ_JBHSPE010000008.1"/>
</dbReference>
<keyword evidence="2" id="KW-1185">Reference proteome</keyword>
<reference evidence="1 2" key="1">
    <citation type="submission" date="2018-07" db="EMBL/GenBank/DDBJ databases">
        <title>Dyella tabacisoli L4-6T, whole genome shotgun sequence.</title>
        <authorList>
            <person name="Zhou X.-K."/>
            <person name="Li W.-J."/>
            <person name="Duan Y.-Q."/>
        </authorList>
    </citation>
    <scope>NUCLEOTIDE SEQUENCE [LARGE SCALE GENOMIC DNA]</scope>
    <source>
        <strain evidence="1 2">L4-6</strain>
    </source>
</reference>
<evidence type="ECO:0000313" key="1">
    <source>
        <dbReference type="EMBL" id="RDD82117.1"/>
    </source>
</evidence>
<dbReference type="EMBL" id="QQAH01000007">
    <property type="protein sequence ID" value="RDD82117.1"/>
    <property type="molecule type" value="Genomic_DNA"/>
</dbReference>
<comment type="caution">
    <text evidence="1">The sequence shown here is derived from an EMBL/GenBank/DDBJ whole genome shotgun (WGS) entry which is preliminary data.</text>
</comment>
<gene>
    <name evidence="1" type="ORF">DVJ77_08635</name>
</gene>